<dbReference type="SUPFAM" id="SSF52540">
    <property type="entry name" value="P-loop containing nucleoside triphosphate hydrolases"/>
    <property type="match status" value="1"/>
</dbReference>
<dbReference type="PANTHER" id="PTHR42711:SF5">
    <property type="entry name" value="ABC TRANSPORTER ATP-BINDING PROTEIN NATA"/>
    <property type="match status" value="1"/>
</dbReference>
<dbReference type="Gene3D" id="3.40.50.300">
    <property type="entry name" value="P-loop containing nucleotide triphosphate hydrolases"/>
    <property type="match status" value="1"/>
</dbReference>
<sequence length="109" mass="11478">MLAVEADGVCQSYRGVTAVDGLSLKAESGELVAVPGPNGAGKTTTIEMLEGRRAPTSGSLRVLGLNLSDLRQREIRQRQPPCAGSQPFGSPRLPKTSHQDRGGASTHRL</sequence>
<dbReference type="GO" id="GO:0005886">
    <property type="term" value="C:plasma membrane"/>
    <property type="evidence" value="ECO:0007669"/>
    <property type="project" value="UniProtKB-SubCell"/>
</dbReference>
<feature type="region of interest" description="Disordered" evidence="7">
    <location>
        <begin position="71"/>
        <end position="109"/>
    </location>
</feature>
<name>A0A2A6FS53_9MICO</name>
<evidence type="ECO:0000256" key="2">
    <source>
        <dbReference type="ARBA" id="ARBA00005417"/>
    </source>
</evidence>
<reference evidence="10" key="1">
    <citation type="submission" date="2017-03" db="EMBL/GenBank/DDBJ databases">
        <authorList>
            <person name="Lund M.B."/>
        </authorList>
    </citation>
    <scope>NUCLEOTIDE SEQUENCE [LARGE SCALE GENOMIC DNA]</scope>
</reference>
<dbReference type="PANTHER" id="PTHR42711">
    <property type="entry name" value="ABC TRANSPORTER ATP-BINDING PROTEIN"/>
    <property type="match status" value="1"/>
</dbReference>
<evidence type="ECO:0000259" key="8">
    <source>
        <dbReference type="Pfam" id="PF00005"/>
    </source>
</evidence>
<evidence type="ECO:0000313" key="10">
    <source>
        <dbReference type="Proteomes" id="UP000219994"/>
    </source>
</evidence>
<keyword evidence="4" id="KW-0547">Nucleotide-binding</keyword>
<feature type="domain" description="ABC transporter" evidence="8">
    <location>
        <begin position="20"/>
        <end position="76"/>
    </location>
</feature>
<keyword evidence="6" id="KW-0046">Antibiotic resistance</keyword>
<evidence type="ECO:0000256" key="6">
    <source>
        <dbReference type="ARBA" id="ARBA00023251"/>
    </source>
</evidence>
<comment type="similarity">
    <text evidence="2">Belongs to the ABC transporter superfamily.</text>
</comment>
<proteinExistence type="inferred from homology"/>
<dbReference type="InterPro" id="IPR050763">
    <property type="entry name" value="ABC_transporter_ATP-binding"/>
</dbReference>
<dbReference type="GO" id="GO:0016887">
    <property type="term" value="F:ATP hydrolysis activity"/>
    <property type="evidence" value="ECO:0007669"/>
    <property type="project" value="InterPro"/>
</dbReference>
<accession>A0A2A6FS53</accession>
<dbReference type="InterPro" id="IPR003439">
    <property type="entry name" value="ABC_transporter-like_ATP-bd"/>
</dbReference>
<dbReference type="Pfam" id="PF00005">
    <property type="entry name" value="ABC_tran"/>
    <property type="match status" value="1"/>
</dbReference>
<evidence type="ECO:0000256" key="4">
    <source>
        <dbReference type="ARBA" id="ARBA00022741"/>
    </source>
</evidence>
<dbReference type="InterPro" id="IPR027417">
    <property type="entry name" value="P-loop_NTPase"/>
</dbReference>
<keyword evidence="5" id="KW-0067">ATP-binding</keyword>
<organism evidence="9 10">
    <name type="scientific">Candidatus Lumbricidiphila eiseniae</name>
    <dbReference type="NCBI Taxonomy" id="1969409"/>
    <lineage>
        <taxon>Bacteria</taxon>
        <taxon>Bacillati</taxon>
        <taxon>Actinomycetota</taxon>
        <taxon>Actinomycetes</taxon>
        <taxon>Micrococcales</taxon>
        <taxon>Microbacteriaceae</taxon>
        <taxon>Candidatus Lumbricidiphila</taxon>
    </lineage>
</organism>
<evidence type="ECO:0000256" key="7">
    <source>
        <dbReference type="SAM" id="MobiDB-lite"/>
    </source>
</evidence>
<protein>
    <recommendedName>
        <fullName evidence="8">ABC transporter domain-containing protein</fullName>
    </recommendedName>
</protein>
<dbReference type="EMBL" id="NAEP01000028">
    <property type="protein sequence ID" value="PDQ35692.1"/>
    <property type="molecule type" value="Genomic_DNA"/>
</dbReference>
<gene>
    <name evidence="9" type="ORF">B5766_04335</name>
</gene>
<keyword evidence="3" id="KW-0813">Transport</keyword>
<dbReference type="GO" id="GO:0046677">
    <property type="term" value="P:response to antibiotic"/>
    <property type="evidence" value="ECO:0007669"/>
    <property type="project" value="UniProtKB-KW"/>
</dbReference>
<comment type="subcellular location">
    <subcellularLocation>
        <location evidence="1">Cell membrane</location>
        <topology evidence="1">Peripheral membrane protein</topology>
    </subcellularLocation>
</comment>
<comment type="caution">
    <text evidence="9">The sequence shown here is derived from an EMBL/GenBank/DDBJ whole genome shotgun (WGS) entry which is preliminary data.</text>
</comment>
<evidence type="ECO:0000256" key="5">
    <source>
        <dbReference type="ARBA" id="ARBA00022840"/>
    </source>
</evidence>
<dbReference type="Proteomes" id="UP000219994">
    <property type="component" value="Unassembled WGS sequence"/>
</dbReference>
<evidence type="ECO:0000313" key="9">
    <source>
        <dbReference type="EMBL" id="PDQ35692.1"/>
    </source>
</evidence>
<evidence type="ECO:0000256" key="1">
    <source>
        <dbReference type="ARBA" id="ARBA00004202"/>
    </source>
</evidence>
<dbReference type="GO" id="GO:0005524">
    <property type="term" value="F:ATP binding"/>
    <property type="evidence" value="ECO:0007669"/>
    <property type="project" value="UniProtKB-KW"/>
</dbReference>
<evidence type="ECO:0000256" key="3">
    <source>
        <dbReference type="ARBA" id="ARBA00022448"/>
    </source>
</evidence>
<dbReference type="AlphaFoldDB" id="A0A2A6FS53"/>